<organism evidence="1 2">
    <name type="scientific">Hymenobacter telluris</name>
    <dbReference type="NCBI Taxonomy" id="2816474"/>
    <lineage>
        <taxon>Bacteria</taxon>
        <taxon>Pseudomonadati</taxon>
        <taxon>Bacteroidota</taxon>
        <taxon>Cytophagia</taxon>
        <taxon>Cytophagales</taxon>
        <taxon>Hymenobacteraceae</taxon>
        <taxon>Hymenobacter</taxon>
    </lineage>
</organism>
<evidence type="ECO:0000313" key="2">
    <source>
        <dbReference type="Proteomes" id="UP000664144"/>
    </source>
</evidence>
<dbReference type="EMBL" id="JAFLQZ010000006">
    <property type="protein sequence ID" value="MBO0358646.1"/>
    <property type="molecule type" value="Genomic_DNA"/>
</dbReference>
<protein>
    <submittedName>
        <fullName evidence="1">Uncharacterized protein</fullName>
    </submittedName>
</protein>
<dbReference type="AlphaFoldDB" id="A0A939JB04"/>
<gene>
    <name evidence="1" type="ORF">J0X19_11875</name>
</gene>
<reference evidence="1" key="1">
    <citation type="submission" date="2021-03" db="EMBL/GenBank/DDBJ databases">
        <authorList>
            <person name="Kim M.K."/>
        </authorList>
    </citation>
    <scope>NUCLEOTIDE SEQUENCE</scope>
    <source>
        <strain evidence="1">BT186</strain>
    </source>
</reference>
<accession>A0A939JB04</accession>
<proteinExistence type="predicted"/>
<name>A0A939JB04_9BACT</name>
<keyword evidence="2" id="KW-1185">Reference proteome</keyword>
<evidence type="ECO:0000313" key="1">
    <source>
        <dbReference type="EMBL" id="MBO0358646.1"/>
    </source>
</evidence>
<sequence length="111" mass="11989">MTVDDLAQAIMYLKNEDGIAAKDAFVGTDAAISILIQAAENFLDIALDQDSVVVPLVASHRMIDAGIVAMNDPRVAHNDFIKMHVIYNTMVLKVPRDARMPSDTPGPAPTI</sequence>
<comment type="caution">
    <text evidence="1">The sequence shown here is derived from an EMBL/GenBank/DDBJ whole genome shotgun (WGS) entry which is preliminary data.</text>
</comment>
<dbReference type="RefSeq" id="WP_206984572.1">
    <property type="nucleotide sequence ID" value="NZ_JAFLQZ010000006.1"/>
</dbReference>
<dbReference type="Proteomes" id="UP000664144">
    <property type="component" value="Unassembled WGS sequence"/>
</dbReference>